<dbReference type="RefSeq" id="WP_137975958.1">
    <property type="nucleotide sequence ID" value="NZ_BAAASO010000030.1"/>
</dbReference>
<dbReference type="InterPro" id="IPR016833">
    <property type="entry name" value="Put_Na-Bile_cotransptr"/>
</dbReference>
<feature type="transmembrane region" description="Helical" evidence="2">
    <location>
        <begin position="172"/>
        <end position="192"/>
    </location>
</feature>
<keyword evidence="2" id="KW-1133">Transmembrane helix</keyword>
<dbReference type="EMBL" id="BJHW01000001">
    <property type="protein sequence ID" value="GDY49929.1"/>
    <property type="molecule type" value="Genomic_DNA"/>
</dbReference>
<dbReference type="PIRSF" id="PIRSF026166">
    <property type="entry name" value="UCP026166"/>
    <property type="match status" value="1"/>
</dbReference>
<protein>
    <submittedName>
        <fullName evidence="3">Bile acid:sodium symporter</fullName>
    </submittedName>
</protein>
<accession>A0A4D4KVR2</accession>
<name>A0A4D4KVR2_STRVO</name>
<evidence type="ECO:0000256" key="2">
    <source>
        <dbReference type="SAM" id="Phobius"/>
    </source>
</evidence>
<gene>
    <name evidence="3" type="ORF">SVIO_005520</name>
</gene>
<organism evidence="3 4">
    <name type="scientific">Streptomyces violaceusniger</name>
    <dbReference type="NCBI Taxonomy" id="68280"/>
    <lineage>
        <taxon>Bacteria</taxon>
        <taxon>Bacillati</taxon>
        <taxon>Actinomycetota</taxon>
        <taxon>Actinomycetes</taxon>
        <taxon>Kitasatosporales</taxon>
        <taxon>Streptomycetaceae</taxon>
        <taxon>Streptomyces</taxon>
        <taxon>Streptomyces violaceusniger group</taxon>
    </lineage>
</organism>
<evidence type="ECO:0000256" key="1">
    <source>
        <dbReference type="SAM" id="MobiDB-lite"/>
    </source>
</evidence>
<keyword evidence="2" id="KW-0812">Transmembrane</keyword>
<feature type="transmembrane region" description="Helical" evidence="2">
    <location>
        <begin position="75"/>
        <end position="96"/>
    </location>
</feature>
<dbReference type="Gene3D" id="1.20.1530.20">
    <property type="match status" value="1"/>
</dbReference>
<dbReference type="InterPro" id="IPR038770">
    <property type="entry name" value="Na+/solute_symporter_sf"/>
</dbReference>
<feature type="transmembrane region" description="Helical" evidence="2">
    <location>
        <begin position="273"/>
        <end position="295"/>
    </location>
</feature>
<keyword evidence="2" id="KW-0472">Membrane</keyword>
<dbReference type="Proteomes" id="UP000301309">
    <property type="component" value="Unassembled WGS sequence"/>
</dbReference>
<proteinExistence type="predicted"/>
<feature type="transmembrane region" description="Helical" evidence="2">
    <location>
        <begin position="238"/>
        <end position="258"/>
    </location>
</feature>
<feature type="transmembrane region" description="Helical" evidence="2">
    <location>
        <begin position="44"/>
        <end position="63"/>
    </location>
</feature>
<dbReference type="PANTHER" id="PTHR18640:SF5">
    <property type="entry name" value="SODIUM_BILE ACID COTRANSPORTER 7"/>
    <property type="match status" value="1"/>
</dbReference>
<feature type="transmembrane region" description="Helical" evidence="2">
    <location>
        <begin position="301"/>
        <end position="322"/>
    </location>
</feature>
<dbReference type="PANTHER" id="PTHR18640">
    <property type="entry name" value="SOLUTE CARRIER FAMILY 10 MEMBER 7"/>
    <property type="match status" value="1"/>
</dbReference>
<keyword evidence="4" id="KW-1185">Reference proteome</keyword>
<evidence type="ECO:0000313" key="3">
    <source>
        <dbReference type="EMBL" id="GDY49929.1"/>
    </source>
</evidence>
<feature type="transmembrane region" description="Helical" evidence="2">
    <location>
        <begin position="108"/>
        <end position="127"/>
    </location>
</feature>
<dbReference type="Pfam" id="PF13593">
    <property type="entry name" value="SBF_like"/>
    <property type="match status" value="1"/>
</dbReference>
<dbReference type="OrthoDB" id="9792271at2"/>
<sequence length="354" mass="37819">MSRTLTRARRLAGRVDWYIVALFSVIGFATLAPAERQAAEVVTWLTQVAIGVLFFLYGARLSPSAALEGVRHWRLHLPVLALTFIAFPLVGLAIALLPDRMLGAELTVGVLFLAVLPSTVQSSIAFTSMARGNVAAAVCSASFSTVLGVVLTPVLAVLLIQRSEDGGIPIGFGQLGDIAVQLLLPFLAGQMLRRWISDWLGRHRAVISVCDRGSILLVVYSAFSRGMTTGIWQRVSPARLALLGALCALLLGVALLLANRSARLLRLPREDRVTAVFCGATKSLASGLPMASVLFPAGRVAMIVLPLMLYHTLQLVVCAWLARRWPTTLHTATTHPTPHTPDSATSPHSGSPAG</sequence>
<feature type="region of interest" description="Disordered" evidence="1">
    <location>
        <begin position="332"/>
        <end position="354"/>
    </location>
</feature>
<feature type="transmembrane region" description="Helical" evidence="2">
    <location>
        <begin position="134"/>
        <end position="160"/>
    </location>
</feature>
<feature type="transmembrane region" description="Helical" evidence="2">
    <location>
        <begin position="12"/>
        <end position="32"/>
    </location>
</feature>
<reference evidence="3 4" key="1">
    <citation type="journal article" date="2020" name="Int. J. Syst. Evol. Microbiol.">
        <title>Reclassification of Streptomyces castelarensis and Streptomyces sporoclivatus as later heterotypic synonyms of Streptomyces antimycoticus.</title>
        <authorList>
            <person name="Komaki H."/>
            <person name="Tamura T."/>
        </authorList>
    </citation>
    <scope>NUCLEOTIDE SEQUENCE [LARGE SCALE GENOMIC DNA]</scope>
    <source>
        <strain evidence="3 4">NBRC 13459</strain>
    </source>
</reference>
<dbReference type="AlphaFoldDB" id="A0A4D4KVR2"/>
<dbReference type="GO" id="GO:0005886">
    <property type="term" value="C:plasma membrane"/>
    <property type="evidence" value="ECO:0007669"/>
    <property type="project" value="TreeGrafter"/>
</dbReference>
<evidence type="ECO:0000313" key="4">
    <source>
        <dbReference type="Proteomes" id="UP000301309"/>
    </source>
</evidence>
<comment type="caution">
    <text evidence="3">The sequence shown here is derived from an EMBL/GenBank/DDBJ whole genome shotgun (WGS) entry which is preliminary data.</text>
</comment>